<evidence type="ECO:0000313" key="2">
    <source>
        <dbReference type="EMBL" id="MFC4831200.1"/>
    </source>
</evidence>
<sequence length="68" mass="7332">MRIVVWVLVGVGALVLLGGVVLPIVQWLLGTLVWLIPAALVVGGGVWLVKRSRDRKEVGAPGRPQQIR</sequence>
<dbReference type="Proteomes" id="UP001595909">
    <property type="component" value="Unassembled WGS sequence"/>
</dbReference>
<reference evidence="3" key="1">
    <citation type="journal article" date="2019" name="Int. J. Syst. Evol. Microbiol.">
        <title>The Global Catalogue of Microorganisms (GCM) 10K type strain sequencing project: providing services to taxonomists for standard genome sequencing and annotation.</title>
        <authorList>
            <consortium name="The Broad Institute Genomics Platform"/>
            <consortium name="The Broad Institute Genome Sequencing Center for Infectious Disease"/>
            <person name="Wu L."/>
            <person name="Ma J."/>
        </authorList>
    </citation>
    <scope>NUCLEOTIDE SEQUENCE [LARGE SCALE GENOMIC DNA]</scope>
    <source>
        <strain evidence="3">CCUG 50347</strain>
    </source>
</reference>
<accession>A0ABV9RFW8</accession>
<feature type="transmembrane region" description="Helical" evidence="1">
    <location>
        <begin position="5"/>
        <end position="25"/>
    </location>
</feature>
<protein>
    <submittedName>
        <fullName evidence="2">Uncharacterized protein</fullName>
    </submittedName>
</protein>
<evidence type="ECO:0000313" key="3">
    <source>
        <dbReference type="Proteomes" id="UP001595909"/>
    </source>
</evidence>
<dbReference type="RefSeq" id="WP_274186815.1">
    <property type="nucleotide sequence ID" value="NZ_BAABHN010000003.1"/>
</dbReference>
<dbReference type="EMBL" id="JBHSIM010000003">
    <property type="protein sequence ID" value="MFC4831200.1"/>
    <property type="molecule type" value="Genomic_DNA"/>
</dbReference>
<keyword evidence="1" id="KW-1133">Transmembrane helix</keyword>
<comment type="caution">
    <text evidence="2">The sequence shown here is derived from an EMBL/GenBank/DDBJ whole genome shotgun (WGS) entry which is preliminary data.</text>
</comment>
<name>A0ABV9RFW8_9PSEU</name>
<organism evidence="2 3">
    <name type="scientific">Actinomycetospora chibensis</name>
    <dbReference type="NCBI Taxonomy" id="663606"/>
    <lineage>
        <taxon>Bacteria</taxon>
        <taxon>Bacillati</taxon>
        <taxon>Actinomycetota</taxon>
        <taxon>Actinomycetes</taxon>
        <taxon>Pseudonocardiales</taxon>
        <taxon>Pseudonocardiaceae</taxon>
        <taxon>Actinomycetospora</taxon>
    </lineage>
</organism>
<keyword evidence="3" id="KW-1185">Reference proteome</keyword>
<proteinExistence type="predicted"/>
<evidence type="ECO:0000256" key="1">
    <source>
        <dbReference type="SAM" id="Phobius"/>
    </source>
</evidence>
<keyword evidence="1" id="KW-0812">Transmembrane</keyword>
<keyword evidence="1" id="KW-0472">Membrane</keyword>
<gene>
    <name evidence="2" type="ORF">ACFPEL_02145</name>
</gene>
<feature type="transmembrane region" description="Helical" evidence="1">
    <location>
        <begin position="31"/>
        <end position="49"/>
    </location>
</feature>